<protein>
    <recommendedName>
        <fullName evidence="2">DRBM domain-containing protein</fullName>
    </recommendedName>
</protein>
<dbReference type="AlphaFoldDB" id="A0A9P5XI54"/>
<dbReference type="Proteomes" id="UP000807342">
    <property type="component" value="Unassembled WGS sequence"/>
</dbReference>
<keyword evidence="4" id="KW-1185">Reference proteome</keyword>
<dbReference type="Gene3D" id="3.30.160.20">
    <property type="match status" value="1"/>
</dbReference>
<reference evidence="3" key="1">
    <citation type="submission" date="2020-11" db="EMBL/GenBank/DDBJ databases">
        <authorList>
            <consortium name="DOE Joint Genome Institute"/>
            <person name="Ahrendt S."/>
            <person name="Riley R."/>
            <person name="Andreopoulos W."/>
            <person name="Labutti K."/>
            <person name="Pangilinan J."/>
            <person name="Ruiz-Duenas F.J."/>
            <person name="Barrasa J.M."/>
            <person name="Sanchez-Garcia M."/>
            <person name="Camarero S."/>
            <person name="Miyauchi S."/>
            <person name="Serrano A."/>
            <person name="Linde D."/>
            <person name="Babiker R."/>
            <person name="Drula E."/>
            <person name="Ayuso-Fernandez I."/>
            <person name="Pacheco R."/>
            <person name="Padilla G."/>
            <person name="Ferreira P."/>
            <person name="Barriuso J."/>
            <person name="Kellner H."/>
            <person name="Castanera R."/>
            <person name="Alfaro M."/>
            <person name="Ramirez L."/>
            <person name="Pisabarro A.G."/>
            <person name="Kuo A."/>
            <person name="Tritt A."/>
            <person name="Lipzen A."/>
            <person name="He G."/>
            <person name="Yan M."/>
            <person name="Ng V."/>
            <person name="Cullen D."/>
            <person name="Martin F."/>
            <person name="Rosso M.-N."/>
            <person name="Henrissat B."/>
            <person name="Hibbett D."/>
            <person name="Martinez A.T."/>
            <person name="Grigoriev I.V."/>
        </authorList>
    </citation>
    <scope>NUCLEOTIDE SEQUENCE</scope>
    <source>
        <strain evidence="3">MF-IS2</strain>
    </source>
</reference>
<keyword evidence="1" id="KW-0694">RNA-binding</keyword>
<dbReference type="InterPro" id="IPR014720">
    <property type="entry name" value="dsRBD_dom"/>
</dbReference>
<dbReference type="Pfam" id="PF00035">
    <property type="entry name" value="dsrm"/>
    <property type="match status" value="1"/>
</dbReference>
<evidence type="ECO:0000256" key="1">
    <source>
        <dbReference type="PROSITE-ProRule" id="PRU00266"/>
    </source>
</evidence>
<organism evidence="3 4">
    <name type="scientific">Macrolepiota fuliginosa MF-IS2</name>
    <dbReference type="NCBI Taxonomy" id="1400762"/>
    <lineage>
        <taxon>Eukaryota</taxon>
        <taxon>Fungi</taxon>
        <taxon>Dikarya</taxon>
        <taxon>Basidiomycota</taxon>
        <taxon>Agaricomycotina</taxon>
        <taxon>Agaricomycetes</taxon>
        <taxon>Agaricomycetidae</taxon>
        <taxon>Agaricales</taxon>
        <taxon>Agaricineae</taxon>
        <taxon>Agaricaceae</taxon>
        <taxon>Macrolepiota</taxon>
    </lineage>
</organism>
<dbReference type="PROSITE" id="PS50137">
    <property type="entry name" value="DS_RBD"/>
    <property type="match status" value="1"/>
</dbReference>
<sequence length="78" mass="8442">MSDTGQSGLNLYLQKRGRLTDLSWVDTSSGPRHEPQWTSICKIQGEPRGTGSGPKKRVARDIAANTALASLKEEESAT</sequence>
<proteinExistence type="predicted"/>
<dbReference type="EMBL" id="MU151086">
    <property type="protein sequence ID" value="KAF9451369.1"/>
    <property type="molecule type" value="Genomic_DNA"/>
</dbReference>
<evidence type="ECO:0000313" key="3">
    <source>
        <dbReference type="EMBL" id="KAF9451369.1"/>
    </source>
</evidence>
<feature type="domain" description="DRBM" evidence="2">
    <location>
        <begin position="4"/>
        <end position="73"/>
    </location>
</feature>
<evidence type="ECO:0000313" key="4">
    <source>
        <dbReference type="Proteomes" id="UP000807342"/>
    </source>
</evidence>
<dbReference type="GO" id="GO:0003723">
    <property type="term" value="F:RNA binding"/>
    <property type="evidence" value="ECO:0007669"/>
    <property type="project" value="UniProtKB-UniRule"/>
</dbReference>
<dbReference type="SMART" id="SM00358">
    <property type="entry name" value="DSRM"/>
    <property type="match status" value="1"/>
</dbReference>
<comment type="caution">
    <text evidence="3">The sequence shown here is derived from an EMBL/GenBank/DDBJ whole genome shotgun (WGS) entry which is preliminary data.</text>
</comment>
<accession>A0A9P5XI54</accession>
<evidence type="ECO:0000259" key="2">
    <source>
        <dbReference type="PROSITE" id="PS50137"/>
    </source>
</evidence>
<dbReference type="SUPFAM" id="SSF54768">
    <property type="entry name" value="dsRNA-binding domain-like"/>
    <property type="match status" value="1"/>
</dbReference>
<dbReference type="OrthoDB" id="3246846at2759"/>
<gene>
    <name evidence="3" type="ORF">P691DRAFT_773147</name>
</gene>
<name>A0A9P5XI54_9AGAR</name>